<dbReference type="PROSITE" id="PS51257">
    <property type="entry name" value="PROKAR_LIPOPROTEIN"/>
    <property type="match status" value="1"/>
</dbReference>
<dbReference type="EMBL" id="DXCF01000015">
    <property type="protein sequence ID" value="HIZ09391.1"/>
    <property type="molecule type" value="Genomic_DNA"/>
</dbReference>
<reference evidence="2" key="2">
    <citation type="submission" date="2021-04" db="EMBL/GenBank/DDBJ databases">
        <authorList>
            <person name="Gilroy R."/>
        </authorList>
    </citation>
    <scope>NUCLEOTIDE SEQUENCE</scope>
    <source>
        <strain evidence="2">CHK192-19661</strain>
    </source>
</reference>
<reference evidence="2" key="1">
    <citation type="journal article" date="2021" name="PeerJ">
        <title>Extensive microbial diversity within the chicken gut microbiome revealed by metagenomics and culture.</title>
        <authorList>
            <person name="Gilroy R."/>
            <person name="Ravi A."/>
            <person name="Getino M."/>
            <person name="Pursley I."/>
            <person name="Horton D.L."/>
            <person name="Alikhan N.F."/>
            <person name="Baker D."/>
            <person name="Gharbi K."/>
            <person name="Hall N."/>
            <person name="Watson M."/>
            <person name="Adriaenssens E.M."/>
            <person name="Foster-Nyarko E."/>
            <person name="Jarju S."/>
            <person name="Secka A."/>
            <person name="Antonio M."/>
            <person name="Oren A."/>
            <person name="Chaudhuri R.R."/>
            <person name="La Ragione R."/>
            <person name="Hildebrand F."/>
            <person name="Pallen M.J."/>
        </authorList>
    </citation>
    <scope>NUCLEOTIDE SEQUENCE</scope>
    <source>
        <strain evidence="2">CHK192-19661</strain>
    </source>
</reference>
<gene>
    <name evidence="2" type="ORF">H9726_02765</name>
</gene>
<evidence type="ECO:0000313" key="2">
    <source>
        <dbReference type="EMBL" id="HIZ09391.1"/>
    </source>
</evidence>
<feature type="signal peptide" evidence="1">
    <location>
        <begin position="1"/>
        <end position="21"/>
    </location>
</feature>
<protein>
    <recommendedName>
        <fullName evidence="4">Intracellular proteinase inhibitor BsuPI domain-containing protein</fullName>
    </recommendedName>
</protein>
<name>A0A9D2D6A9_9FIRM</name>
<evidence type="ECO:0000313" key="3">
    <source>
        <dbReference type="Proteomes" id="UP000824025"/>
    </source>
</evidence>
<dbReference type="AlphaFoldDB" id="A0A9D2D6A9"/>
<keyword evidence="1" id="KW-0732">Signal</keyword>
<evidence type="ECO:0000256" key="1">
    <source>
        <dbReference type="SAM" id="SignalP"/>
    </source>
</evidence>
<sequence>MKKFVCCLFAAALFACAAACAEYSPRKEDFDFGVTLSATEAECGEEIVYTVRAERVSGKKFTVRGSSTLYSVYFEPDTGEEPYFAFNDDIVTHEFGEDYLLEESGTLSTDGLAAGEYVFAVRLRIGELVYGYEQAIRLT</sequence>
<accession>A0A9D2D6A9</accession>
<comment type="caution">
    <text evidence="2">The sequence shown here is derived from an EMBL/GenBank/DDBJ whole genome shotgun (WGS) entry which is preliminary data.</text>
</comment>
<dbReference type="Proteomes" id="UP000824025">
    <property type="component" value="Unassembled WGS sequence"/>
</dbReference>
<evidence type="ECO:0008006" key="4">
    <source>
        <dbReference type="Google" id="ProtNLM"/>
    </source>
</evidence>
<proteinExistence type="predicted"/>
<feature type="chain" id="PRO_5038994017" description="Intracellular proteinase inhibitor BsuPI domain-containing protein" evidence="1">
    <location>
        <begin position="22"/>
        <end position="139"/>
    </location>
</feature>
<organism evidence="2 3">
    <name type="scientific">Candidatus Borkfalkia avicola</name>
    <dbReference type="NCBI Taxonomy" id="2838503"/>
    <lineage>
        <taxon>Bacteria</taxon>
        <taxon>Bacillati</taxon>
        <taxon>Bacillota</taxon>
        <taxon>Clostridia</taxon>
        <taxon>Christensenellales</taxon>
        <taxon>Christensenellaceae</taxon>
        <taxon>Candidatus Borkfalkia</taxon>
    </lineage>
</organism>